<evidence type="ECO:0000256" key="3">
    <source>
        <dbReference type="ARBA" id="ARBA00022606"/>
    </source>
</evidence>
<dbReference type="GO" id="GO:0005886">
    <property type="term" value="C:plasma membrane"/>
    <property type="evidence" value="ECO:0007669"/>
    <property type="project" value="UniProtKB-SubCell"/>
</dbReference>
<dbReference type="Pfam" id="PF02949">
    <property type="entry name" value="7tm_6"/>
    <property type="match status" value="1"/>
</dbReference>
<protein>
    <recommendedName>
        <fullName evidence="10">Odorant receptor</fullName>
    </recommendedName>
</protein>
<feature type="transmembrane region" description="Helical" evidence="10">
    <location>
        <begin position="310"/>
        <end position="327"/>
    </location>
</feature>
<gene>
    <name evidence="11" type="ORF">KQX54_004331</name>
</gene>
<comment type="caution">
    <text evidence="11">The sequence shown here is derived from an EMBL/GenBank/DDBJ whole genome shotgun (WGS) entry which is preliminary data.</text>
</comment>
<keyword evidence="8 10" id="KW-0675">Receptor</keyword>
<reference evidence="11 12" key="1">
    <citation type="journal article" date="2021" name="J. Hered.">
        <title>A chromosome-level genome assembly of the parasitoid wasp, Cotesia glomerata (Hymenoptera: Braconidae).</title>
        <authorList>
            <person name="Pinto B.J."/>
            <person name="Weis J.J."/>
            <person name="Gamble T."/>
            <person name="Ode P.J."/>
            <person name="Paul R."/>
            <person name="Zaspel J.M."/>
        </authorList>
    </citation>
    <scope>NUCLEOTIDE SEQUENCE [LARGE SCALE GENOMIC DNA]</scope>
    <source>
        <strain evidence="11">CgM1</strain>
    </source>
</reference>
<dbReference type="GO" id="GO:0004984">
    <property type="term" value="F:olfactory receptor activity"/>
    <property type="evidence" value="ECO:0007669"/>
    <property type="project" value="InterPro"/>
</dbReference>
<feature type="transmembrane region" description="Helical" evidence="10">
    <location>
        <begin position="38"/>
        <end position="59"/>
    </location>
</feature>
<name>A0AAV7ICS6_COTGL</name>
<keyword evidence="5 10" id="KW-0552">Olfaction</keyword>
<evidence type="ECO:0000256" key="10">
    <source>
        <dbReference type="RuleBase" id="RU351113"/>
    </source>
</evidence>
<keyword evidence="9 10" id="KW-0807">Transducer</keyword>
<evidence type="ECO:0000256" key="6">
    <source>
        <dbReference type="ARBA" id="ARBA00022989"/>
    </source>
</evidence>
<dbReference type="EMBL" id="JAHXZJ010001864">
    <property type="protein sequence ID" value="KAH0548922.1"/>
    <property type="molecule type" value="Genomic_DNA"/>
</dbReference>
<dbReference type="InterPro" id="IPR004117">
    <property type="entry name" value="7tm6_olfct_rcpt"/>
</dbReference>
<evidence type="ECO:0000256" key="9">
    <source>
        <dbReference type="ARBA" id="ARBA00023224"/>
    </source>
</evidence>
<evidence type="ECO:0000256" key="2">
    <source>
        <dbReference type="ARBA" id="ARBA00022475"/>
    </source>
</evidence>
<sequence length="404" mass="45597">MKNFSVKSRRRLLNRSISILRYCGVFDSDPSVTMFRKILIYSIIIFSHSMTIIYGLTIVADAVVNCTDLMIIAYDGAIIAGWILIYFKIQISHSMRKKILKLIDDIRDPIDILTQSCDLGVLIVVKEYTIFEKIDFYLTISCAGLLGTVLITLSAIAGDLPCRAIFPFDTTISPFFEIAYFIQSYATTFNLVSLSALEFISLEFLRWMTVQFKILSSNYQNCTSKLHKPAMYNHDIVNGITVFNVLKIDDEQKAISSFTAFEENEIGKIKNGFTWSACLFAQLGGSLFIMCLNGYLIVSFSDNKPMLMRAIIYLSGGFLQLLYWCALGNELKYQADNLTTSQWMSGWENNYHGGINNLVTTAMIKTMQPLEMRAGGLFALKMETFISILKSSYSVFVLMTTVSG</sequence>
<dbReference type="AlphaFoldDB" id="A0AAV7ICS6"/>
<comment type="subcellular location">
    <subcellularLocation>
        <location evidence="1 10">Cell membrane</location>
        <topology evidence="1 10">Multi-pass membrane protein</topology>
    </subcellularLocation>
</comment>
<dbReference type="GO" id="GO:0007165">
    <property type="term" value="P:signal transduction"/>
    <property type="evidence" value="ECO:0007669"/>
    <property type="project" value="UniProtKB-KW"/>
</dbReference>
<evidence type="ECO:0000256" key="5">
    <source>
        <dbReference type="ARBA" id="ARBA00022725"/>
    </source>
</evidence>
<accession>A0AAV7ICS6</accession>
<comment type="similarity">
    <text evidence="10">Belongs to the insect chemoreceptor superfamily. Heteromeric odorant receptor channel (TC 1.A.69) family.</text>
</comment>
<keyword evidence="12" id="KW-1185">Reference proteome</keyword>
<feature type="transmembrane region" description="Helical" evidence="10">
    <location>
        <begin position="178"/>
        <end position="200"/>
    </location>
</feature>
<proteinExistence type="inferred from homology"/>
<organism evidence="11 12">
    <name type="scientific">Cotesia glomerata</name>
    <name type="common">Lepidopteran parasitic wasp</name>
    <name type="synonym">Apanteles glomeratus</name>
    <dbReference type="NCBI Taxonomy" id="32391"/>
    <lineage>
        <taxon>Eukaryota</taxon>
        <taxon>Metazoa</taxon>
        <taxon>Ecdysozoa</taxon>
        <taxon>Arthropoda</taxon>
        <taxon>Hexapoda</taxon>
        <taxon>Insecta</taxon>
        <taxon>Pterygota</taxon>
        <taxon>Neoptera</taxon>
        <taxon>Endopterygota</taxon>
        <taxon>Hymenoptera</taxon>
        <taxon>Apocrita</taxon>
        <taxon>Ichneumonoidea</taxon>
        <taxon>Braconidae</taxon>
        <taxon>Microgastrinae</taxon>
        <taxon>Cotesia</taxon>
    </lineage>
</organism>
<evidence type="ECO:0000313" key="11">
    <source>
        <dbReference type="EMBL" id="KAH0548922.1"/>
    </source>
</evidence>
<evidence type="ECO:0000256" key="1">
    <source>
        <dbReference type="ARBA" id="ARBA00004651"/>
    </source>
</evidence>
<keyword evidence="4 10" id="KW-0812">Transmembrane</keyword>
<dbReference type="GO" id="GO:0005549">
    <property type="term" value="F:odorant binding"/>
    <property type="evidence" value="ECO:0007669"/>
    <property type="project" value="InterPro"/>
</dbReference>
<dbReference type="PANTHER" id="PTHR21137">
    <property type="entry name" value="ODORANT RECEPTOR"/>
    <property type="match status" value="1"/>
</dbReference>
<dbReference type="Proteomes" id="UP000826195">
    <property type="component" value="Unassembled WGS sequence"/>
</dbReference>
<keyword evidence="3 10" id="KW-0716">Sensory transduction</keyword>
<feature type="transmembrane region" description="Helical" evidence="10">
    <location>
        <begin position="277"/>
        <end position="298"/>
    </location>
</feature>
<evidence type="ECO:0000256" key="4">
    <source>
        <dbReference type="ARBA" id="ARBA00022692"/>
    </source>
</evidence>
<evidence type="ECO:0000256" key="8">
    <source>
        <dbReference type="ARBA" id="ARBA00023170"/>
    </source>
</evidence>
<feature type="transmembrane region" description="Helical" evidence="10">
    <location>
        <begin position="136"/>
        <end position="158"/>
    </location>
</feature>
<keyword evidence="6 10" id="KW-1133">Transmembrane helix</keyword>
<keyword evidence="2" id="KW-1003">Cell membrane</keyword>
<evidence type="ECO:0000313" key="12">
    <source>
        <dbReference type="Proteomes" id="UP000826195"/>
    </source>
</evidence>
<feature type="transmembrane region" description="Helical" evidence="10">
    <location>
        <begin position="71"/>
        <end position="89"/>
    </location>
</feature>
<dbReference type="PANTHER" id="PTHR21137:SF35">
    <property type="entry name" value="ODORANT RECEPTOR 19A-RELATED"/>
    <property type="match status" value="1"/>
</dbReference>
<evidence type="ECO:0000256" key="7">
    <source>
        <dbReference type="ARBA" id="ARBA00023136"/>
    </source>
</evidence>
<comment type="caution">
    <text evidence="10">Lacks conserved residue(s) required for the propagation of feature annotation.</text>
</comment>
<keyword evidence="7 10" id="KW-0472">Membrane</keyword>